<keyword evidence="8" id="KW-0175">Coiled coil</keyword>
<evidence type="ECO:0000256" key="5">
    <source>
        <dbReference type="ARBA" id="ARBA00022786"/>
    </source>
</evidence>
<reference evidence="11 12" key="1">
    <citation type="journal article" date="2020" name="G3 (Bethesda)">
        <title>Improved Reference Genome for Cyclotella cryptica CCMP332, a Model for Cell Wall Morphogenesis, Salinity Adaptation, and Lipid Production in Diatoms (Bacillariophyta).</title>
        <authorList>
            <person name="Roberts W.R."/>
            <person name="Downey K.M."/>
            <person name="Ruck E.C."/>
            <person name="Traller J.C."/>
            <person name="Alverson A.J."/>
        </authorList>
    </citation>
    <scope>NUCLEOTIDE SEQUENCE [LARGE SCALE GENOMIC DNA]</scope>
    <source>
        <strain evidence="11 12">CCMP332</strain>
    </source>
</reference>
<evidence type="ECO:0000256" key="2">
    <source>
        <dbReference type="ARBA" id="ARBA00009085"/>
    </source>
</evidence>
<keyword evidence="5" id="KW-0833">Ubl conjugation pathway</keyword>
<evidence type="ECO:0000256" key="8">
    <source>
        <dbReference type="SAM" id="Coils"/>
    </source>
</evidence>
<dbReference type="InterPro" id="IPR001394">
    <property type="entry name" value="Peptidase_C19_UCH"/>
</dbReference>
<evidence type="ECO:0000259" key="10">
    <source>
        <dbReference type="PROSITE" id="PS50235"/>
    </source>
</evidence>
<dbReference type="EMBL" id="JABMIG020000209">
    <property type="protein sequence ID" value="KAL3785780.1"/>
    <property type="molecule type" value="Genomic_DNA"/>
</dbReference>
<evidence type="ECO:0000256" key="1">
    <source>
        <dbReference type="ARBA" id="ARBA00000707"/>
    </source>
</evidence>
<evidence type="ECO:0000313" key="11">
    <source>
        <dbReference type="EMBL" id="KAL3785780.1"/>
    </source>
</evidence>
<evidence type="ECO:0000256" key="9">
    <source>
        <dbReference type="SAM" id="MobiDB-lite"/>
    </source>
</evidence>
<dbReference type="AlphaFoldDB" id="A0ABD3PC88"/>
<accession>A0ABD3PC88</accession>
<feature type="compositionally biased region" description="Low complexity" evidence="9">
    <location>
        <begin position="88"/>
        <end position="101"/>
    </location>
</feature>
<feature type="region of interest" description="Disordered" evidence="9">
    <location>
        <begin position="304"/>
        <end position="345"/>
    </location>
</feature>
<feature type="region of interest" description="Disordered" evidence="9">
    <location>
        <begin position="376"/>
        <end position="406"/>
    </location>
</feature>
<dbReference type="InterPro" id="IPR028889">
    <property type="entry name" value="USP"/>
</dbReference>
<feature type="non-terminal residue" evidence="11">
    <location>
        <position position="1"/>
    </location>
</feature>
<dbReference type="InterPro" id="IPR038765">
    <property type="entry name" value="Papain-like_cys_pep_sf"/>
</dbReference>
<dbReference type="EC" id="3.4.19.12" evidence="3"/>
<dbReference type="Proteomes" id="UP001516023">
    <property type="component" value="Unassembled WGS sequence"/>
</dbReference>
<feature type="region of interest" description="Disordered" evidence="9">
    <location>
        <begin position="556"/>
        <end position="601"/>
    </location>
</feature>
<proteinExistence type="inferred from homology"/>
<feature type="compositionally biased region" description="Low complexity" evidence="9">
    <location>
        <begin position="245"/>
        <end position="261"/>
    </location>
</feature>
<dbReference type="GO" id="GO:0004843">
    <property type="term" value="F:cysteine-type deubiquitinase activity"/>
    <property type="evidence" value="ECO:0007669"/>
    <property type="project" value="UniProtKB-EC"/>
</dbReference>
<dbReference type="PROSITE" id="PS50235">
    <property type="entry name" value="USP_3"/>
    <property type="match status" value="1"/>
</dbReference>
<dbReference type="Pfam" id="PF00443">
    <property type="entry name" value="UCH"/>
    <property type="match status" value="2"/>
</dbReference>
<dbReference type="SUPFAM" id="SSF54001">
    <property type="entry name" value="Cysteine proteinases"/>
    <property type="match status" value="1"/>
</dbReference>
<gene>
    <name evidence="11" type="ORF">HJC23_007336</name>
</gene>
<organism evidence="11 12">
    <name type="scientific">Cyclotella cryptica</name>
    <dbReference type="NCBI Taxonomy" id="29204"/>
    <lineage>
        <taxon>Eukaryota</taxon>
        <taxon>Sar</taxon>
        <taxon>Stramenopiles</taxon>
        <taxon>Ochrophyta</taxon>
        <taxon>Bacillariophyta</taxon>
        <taxon>Coscinodiscophyceae</taxon>
        <taxon>Thalassiosirophycidae</taxon>
        <taxon>Stephanodiscales</taxon>
        <taxon>Stephanodiscaceae</taxon>
        <taxon>Cyclotella</taxon>
    </lineage>
</organism>
<keyword evidence="7" id="KW-0788">Thiol protease</keyword>
<evidence type="ECO:0000313" key="12">
    <source>
        <dbReference type="Proteomes" id="UP001516023"/>
    </source>
</evidence>
<evidence type="ECO:0000256" key="7">
    <source>
        <dbReference type="ARBA" id="ARBA00022807"/>
    </source>
</evidence>
<keyword evidence="12" id="KW-1185">Reference proteome</keyword>
<comment type="similarity">
    <text evidence="2">Belongs to the peptidase C19 family.</text>
</comment>
<comment type="catalytic activity">
    <reaction evidence="1">
        <text>Thiol-dependent hydrolysis of ester, thioester, amide, peptide and isopeptide bonds formed by the C-terminal Gly of ubiquitin (a 76-residue protein attached to proteins as an intracellular targeting signal).</text>
        <dbReference type="EC" id="3.4.19.12"/>
    </reaction>
</comment>
<dbReference type="PANTHER" id="PTHR24006:SF758">
    <property type="entry name" value="UBIQUITIN CARBOXYL-TERMINAL HYDROLASE 36"/>
    <property type="match status" value="1"/>
</dbReference>
<dbReference type="PROSITE" id="PS00972">
    <property type="entry name" value="USP_1"/>
    <property type="match status" value="1"/>
</dbReference>
<evidence type="ECO:0000256" key="4">
    <source>
        <dbReference type="ARBA" id="ARBA00022670"/>
    </source>
</evidence>
<sequence length="752" mass="81064">HGQTQHQHIHLHHQRIPPTATPPPREVATGLSNLGNTCYINAALQALAHAPELCMAIDIESHVRSCPVAERNEGRRVRRWRMRRDAAAAAAATATTTTTTSEGGGGGPAAKATAAIVLPRRANQYDPNLDGDEEDEFCTLCEVEAVLGRVHSRPTASEVSLDGAWWHRERASSSSAAVASNPLLWNQDTIGRPVVPETFTAGFMSHVAPWFRRGVQEDSHEFLRLLIDAMQNSCKAARTKDASNHKNTGSNNSSNNTNSNKGRMHDDNERDDVEYPFRLFRGTVESNVTCSACRAVSSQVPTILTITTPPPSPPSKKPSNDSRASNISIRDTNAKNAGKVGKATKTSKLASIPPILTLHLKRFRYGSLASSGHCSGMGGMGSHRRGAPRGGGGGGSGGGGGGNSALEVGPSGSAKIEGHVAFKSILDIKPYLTRELQEGTFKKAFCRLFAVVVHNGKNSHSGHYVAYVNSLSSKEWWKMDDAKVSRASMDEVLGCEAYMLFYRVVDHPVSKSLGEIAGRKAAEEKRIREEMERVIKEAEERARVVVEEEKAKAEATANGSAVAVSTAVDTSSSTSSATEAKPDADDDVSPGKRKRPELASGEEWAKAMTSLPASYFPLLKQIEDFISENVNFCPAFFTYITQEYHRMSSKLGAKKIKTLLGRGPSGVYPPQDVKEGAQDIRDGILDLFHMISIVYKSNAPKGKDGGSGMFLLPPPEVPPPTVDEESMPAMSLDQELIIPEPGDGFDGYDGAL</sequence>
<feature type="compositionally biased region" description="Gly residues" evidence="9">
    <location>
        <begin position="388"/>
        <end position="403"/>
    </location>
</feature>
<feature type="region of interest" description="Disordered" evidence="9">
    <location>
        <begin position="237"/>
        <end position="270"/>
    </location>
</feature>
<protein>
    <recommendedName>
        <fullName evidence="3">ubiquitinyl hydrolase 1</fullName>
        <ecNumber evidence="3">3.4.19.12</ecNumber>
    </recommendedName>
</protein>
<keyword evidence="4" id="KW-0645">Protease</keyword>
<dbReference type="Gene3D" id="3.90.70.10">
    <property type="entry name" value="Cysteine proteinases"/>
    <property type="match status" value="1"/>
</dbReference>
<keyword evidence="6" id="KW-0378">Hydrolase</keyword>
<feature type="domain" description="USP" evidence="10">
    <location>
        <begin position="29"/>
        <end position="505"/>
    </location>
</feature>
<feature type="compositionally biased region" description="Polar residues" evidence="9">
    <location>
        <begin position="321"/>
        <end position="335"/>
    </location>
</feature>
<feature type="region of interest" description="Disordered" evidence="9">
    <location>
        <begin position="88"/>
        <end position="110"/>
    </location>
</feature>
<feature type="compositionally biased region" description="Low complexity" evidence="9">
    <location>
        <begin position="560"/>
        <end position="578"/>
    </location>
</feature>
<evidence type="ECO:0000256" key="6">
    <source>
        <dbReference type="ARBA" id="ARBA00022801"/>
    </source>
</evidence>
<comment type="caution">
    <text evidence="11">The sequence shown here is derived from an EMBL/GenBank/DDBJ whole genome shotgun (WGS) entry which is preliminary data.</text>
</comment>
<name>A0ABD3PC88_9STRA</name>
<dbReference type="PANTHER" id="PTHR24006">
    <property type="entry name" value="UBIQUITIN CARBOXYL-TERMINAL HYDROLASE"/>
    <property type="match status" value="1"/>
</dbReference>
<dbReference type="InterPro" id="IPR050164">
    <property type="entry name" value="Peptidase_C19"/>
</dbReference>
<dbReference type="GO" id="GO:0006508">
    <property type="term" value="P:proteolysis"/>
    <property type="evidence" value="ECO:0007669"/>
    <property type="project" value="UniProtKB-KW"/>
</dbReference>
<feature type="region of interest" description="Disordered" evidence="9">
    <location>
        <begin position="1"/>
        <end position="24"/>
    </location>
</feature>
<evidence type="ECO:0000256" key="3">
    <source>
        <dbReference type="ARBA" id="ARBA00012759"/>
    </source>
</evidence>
<dbReference type="InterPro" id="IPR018200">
    <property type="entry name" value="USP_CS"/>
</dbReference>
<feature type="coiled-coil region" evidence="8">
    <location>
        <begin position="521"/>
        <end position="556"/>
    </location>
</feature>